<dbReference type="Proteomes" id="UP000825729">
    <property type="component" value="Unassembled WGS sequence"/>
</dbReference>
<evidence type="ECO:0000256" key="2">
    <source>
        <dbReference type="PROSITE-ProRule" id="PRU00708"/>
    </source>
</evidence>
<keyword evidence="1" id="KW-0677">Repeat</keyword>
<dbReference type="EMBL" id="JAINDJ010000008">
    <property type="protein sequence ID" value="KAG9440502.1"/>
    <property type="molecule type" value="Genomic_DNA"/>
</dbReference>
<dbReference type="SUPFAM" id="SSF48452">
    <property type="entry name" value="TPR-like"/>
    <property type="match status" value="1"/>
</dbReference>
<evidence type="ECO:0000313" key="4">
    <source>
        <dbReference type="Proteomes" id="UP000825729"/>
    </source>
</evidence>
<comment type="caution">
    <text evidence="3">The sequence shown here is derived from an EMBL/GenBank/DDBJ whole genome shotgun (WGS) entry which is preliminary data.</text>
</comment>
<dbReference type="NCBIfam" id="TIGR00756">
    <property type="entry name" value="PPR"/>
    <property type="match status" value="2"/>
</dbReference>
<dbReference type="InterPro" id="IPR046960">
    <property type="entry name" value="PPR_At4g14850-like_plant"/>
</dbReference>
<keyword evidence="4" id="KW-1185">Reference proteome</keyword>
<evidence type="ECO:0000256" key="1">
    <source>
        <dbReference type="ARBA" id="ARBA00022737"/>
    </source>
</evidence>
<dbReference type="Pfam" id="PF13041">
    <property type="entry name" value="PPR_2"/>
    <property type="match status" value="1"/>
</dbReference>
<dbReference type="InterPro" id="IPR002885">
    <property type="entry name" value="PPR_rpt"/>
</dbReference>
<proteinExistence type="predicted"/>
<dbReference type="PANTHER" id="PTHR47926:SF460">
    <property type="entry name" value="OS01G0815900 PROTEIN"/>
    <property type="match status" value="1"/>
</dbReference>
<organism evidence="3 4">
    <name type="scientific">Aristolochia fimbriata</name>
    <name type="common">White veined hardy Dutchman's pipe vine</name>
    <dbReference type="NCBI Taxonomy" id="158543"/>
    <lineage>
        <taxon>Eukaryota</taxon>
        <taxon>Viridiplantae</taxon>
        <taxon>Streptophyta</taxon>
        <taxon>Embryophyta</taxon>
        <taxon>Tracheophyta</taxon>
        <taxon>Spermatophyta</taxon>
        <taxon>Magnoliopsida</taxon>
        <taxon>Magnoliidae</taxon>
        <taxon>Piperales</taxon>
        <taxon>Aristolochiaceae</taxon>
        <taxon>Aristolochia</taxon>
    </lineage>
</organism>
<dbReference type="PANTHER" id="PTHR47926">
    <property type="entry name" value="PENTATRICOPEPTIDE REPEAT-CONTAINING PROTEIN"/>
    <property type="match status" value="1"/>
</dbReference>
<feature type="repeat" description="PPR" evidence="2">
    <location>
        <begin position="112"/>
        <end position="147"/>
    </location>
</feature>
<dbReference type="GO" id="GO:0003723">
    <property type="term" value="F:RNA binding"/>
    <property type="evidence" value="ECO:0007669"/>
    <property type="project" value="InterPro"/>
</dbReference>
<sequence length="429" mass="48045">MMAQDTRPTNITILTVLPAVSISGNLYIGQVIHAYTEKSSYNASDIRIRNSLIHMYGYCGSIESAIRIFKEISYCRNLVSWTTLISVFAMHGMAKEAVEQFEKMKKMNLKPNRVTFLSVLHACSHGGLVEEGLKFFQEMIQEYGIMPDIKHYGCVVDMVGRSGRLEEAEKILAIPMKENVILWRTLLAACTYHGNVEMGERVMKKIMEIEKGYGGDYILLSNIFAQFGRFDDVQRKYNLTNGISGCFFSFVDVFCYQHTICPPNSKNCTISLDQAEQKGQVKMVLILNKAVGDIVLPYVHYKMRTKRRSSLLLHGCRYLLRFFLRDSASPLVLSKSIIMAAFCQSMARSVALRSRILRSENLASKCSAYSLPSAKRLSPCVFRTASVALGHVESLMPLHSAIASARLKSIIGVSSTSWSCLSQGVAMPL</sequence>
<reference evidence="3 4" key="1">
    <citation type="submission" date="2021-07" db="EMBL/GenBank/DDBJ databases">
        <title>The Aristolochia fimbriata genome: insights into angiosperm evolution, floral development and chemical biosynthesis.</title>
        <authorList>
            <person name="Jiao Y."/>
        </authorList>
    </citation>
    <scope>NUCLEOTIDE SEQUENCE [LARGE SCALE GENOMIC DNA]</scope>
    <source>
        <strain evidence="3">IBCAS-2021</strain>
        <tissue evidence="3">Leaf</tissue>
    </source>
</reference>
<feature type="repeat" description="PPR" evidence="2">
    <location>
        <begin position="77"/>
        <end position="111"/>
    </location>
</feature>
<dbReference type="AlphaFoldDB" id="A0AAV7DZH0"/>
<evidence type="ECO:0000313" key="3">
    <source>
        <dbReference type="EMBL" id="KAG9440502.1"/>
    </source>
</evidence>
<dbReference type="Gene3D" id="1.25.40.10">
    <property type="entry name" value="Tetratricopeptide repeat domain"/>
    <property type="match status" value="2"/>
</dbReference>
<name>A0AAV7DZH0_ARIFI</name>
<protein>
    <recommendedName>
        <fullName evidence="5">Pentatricopeptide repeat-containing protein</fullName>
    </recommendedName>
</protein>
<accession>A0AAV7DZH0</accession>
<dbReference type="FunFam" id="1.25.40.10:FF:001213">
    <property type="entry name" value="Pentatricopeptide repeat-containing protein, mitochondrial"/>
    <property type="match status" value="1"/>
</dbReference>
<gene>
    <name evidence="3" type="ORF">H6P81_020667</name>
</gene>
<evidence type="ECO:0008006" key="5">
    <source>
        <dbReference type="Google" id="ProtNLM"/>
    </source>
</evidence>
<dbReference type="InterPro" id="IPR011990">
    <property type="entry name" value="TPR-like_helical_dom_sf"/>
</dbReference>
<dbReference type="GO" id="GO:0009451">
    <property type="term" value="P:RNA modification"/>
    <property type="evidence" value="ECO:0007669"/>
    <property type="project" value="InterPro"/>
</dbReference>
<dbReference type="Pfam" id="PF20431">
    <property type="entry name" value="E_motif"/>
    <property type="match status" value="1"/>
</dbReference>
<dbReference type="InterPro" id="IPR046848">
    <property type="entry name" value="E_motif"/>
</dbReference>
<dbReference type="PROSITE" id="PS51375">
    <property type="entry name" value="PPR"/>
    <property type="match status" value="2"/>
</dbReference>
<dbReference type="Pfam" id="PF01535">
    <property type="entry name" value="PPR"/>
    <property type="match status" value="1"/>
</dbReference>